<evidence type="ECO:0000313" key="3">
    <source>
        <dbReference type="Proteomes" id="UP000215902"/>
    </source>
</evidence>
<feature type="compositionally biased region" description="Basic residues" evidence="1">
    <location>
        <begin position="34"/>
        <end position="48"/>
    </location>
</feature>
<dbReference type="Proteomes" id="UP000215902">
    <property type="component" value="Unassembled WGS sequence"/>
</dbReference>
<sequence>MSHLTATKLRFELFHRVYSGLFFVHNSQNYRRERNRIRHRESQRRYRSLSHSVS</sequence>
<reference evidence="2 3" key="1">
    <citation type="submission" date="2017-06" db="EMBL/GenBank/DDBJ databases">
        <title>A platform for efficient transgenesis in Macrostomum lignano, a flatworm model organism for stem cell research.</title>
        <authorList>
            <person name="Berezikov E."/>
        </authorList>
    </citation>
    <scope>NUCLEOTIDE SEQUENCE [LARGE SCALE GENOMIC DNA]</scope>
    <source>
        <strain evidence="2">DV1</strain>
        <tissue evidence="2">Whole organism</tissue>
    </source>
</reference>
<feature type="region of interest" description="Disordered" evidence="1">
    <location>
        <begin position="34"/>
        <end position="54"/>
    </location>
</feature>
<comment type="caution">
    <text evidence="2">The sequence shown here is derived from an EMBL/GenBank/DDBJ whole genome shotgun (WGS) entry which is preliminary data.</text>
</comment>
<gene>
    <name evidence="2" type="ORF">BOX15_Mlig025813g1</name>
</gene>
<accession>A0A267FE00</accession>
<keyword evidence="3" id="KW-1185">Reference proteome</keyword>
<dbReference type="AlphaFoldDB" id="A0A267FE00"/>
<protein>
    <submittedName>
        <fullName evidence="2">Uncharacterized protein</fullName>
    </submittedName>
</protein>
<dbReference type="EMBL" id="NIVC01001164">
    <property type="protein sequence ID" value="PAA71444.1"/>
    <property type="molecule type" value="Genomic_DNA"/>
</dbReference>
<evidence type="ECO:0000313" key="2">
    <source>
        <dbReference type="EMBL" id="PAA71444.1"/>
    </source>
</evidence>
<evidence type="ECO:0000256" key="1">
    <source>
        <dbReference type="SAM" id="MobiDB-lite"/>
    </source>
</evidence>
<organism evidence="2 3">
    <name type="scientific">Macrostomum lignano</name>
    <dbReference type="NCBI Taxonomy" id="282301"/>
    <lineage>
        <taxon>Eukaryota</taxon>
        <taxon>Metazoa</taxon>
        <taxon>Spiralia</taxon>
        <taxon>Lophotrochozoa</taxon>
        <taxon>Platyhelminthes</taxon>
        <taxon>Rhabditophora</taxon>
        <taxon>Macrostomorpha</taxon>
        <taxon>Macrostomida</taxon>
        <taxon>Macrostomidae</taxon>
        <taxon>Macrostomum</taxon>
    </lineage>
</organism>
<proteinExistence type="predicted"/>
<name>A0A267FE00_9PLAT</name>